<organism evidence="1 2">
    <name type="scientific">Cyanophage SS120-1</name>
    <dbReference type="NCBI Taxonomy" id="616674"/>
    <lineage>
        <taxon>Viruses</taxon>
        <taxon>Duplodnaviria</taxon>
        <taxon>Heunggongvirae</taxon>
        <taxon>Uroviricota</taxon>
        <taxon>Caudoviricetes</taxon>
        <taxon>Autographivirales</taxon>
        <taxon>Banchanvirus</taxon>
        <taxon>Banchanvirus SS1201</taxon>
    </lineage>
</organism>
<dbReference type="GeneID" id="15013344"/>
<reference evidence="1 2" key="1">
    <citation type="submission" date="2010-03" db="EMBL/GenBank/DDBJ databases">
        <title>The Genome Sequence of Cyanophage P-SSP9.</title>
        <authorList>
            <consortium name="The Broad Institute Genome Sequencing Platform"/>
            <person name="Henn M.R."/>
            <person name="Sullivan M.S."/>
            <person name="Osburne M.S."/>
            <person name="Levin J."/>
            <person name="Malboeuf C."/>
            <person name="Casali M."/>
            <person name="Russ C."/>
            <person name="Lennon N."/>
            <person name="Erlich R."/>
            <person name="Young S.K."/>
            <person name="Koehrsen M."/>
            <person name="Yandava C."/>
            <person name="Zeng Q."/>
            <person name="Alvarado L."/>
            <person name="Anderson S."/>
            <person name="Berlin A."/>
            <person name="Borenstein D."/>
            <person name="Chen Z."/>
            <person name="Engels R."/>
            <person name="Freedman E."/>
            <person name="Gellesch M."/>
            <person name="Goldberg J."/>
            <person name="Green L."/>
            <person name="Griggs A."/>
            <person name="Gujja S."/>
            <person name="Heiman D."/>
            <person name="Hepburn T."/>
            <person name="Howarth C."/>
            <person name="Jen D."/>
            <person name="Larson L."/>
            <person name="Lewis B."/>
            <person name="Mehta T."/>
            <person name="Park D."/>
            <person name="Pearson M."/>
            <person name="Roberts A."/>
            <person name="Ryan E."/>
            <person name="Saif S."/>
            <person name="Shea T."/>
            <person name="Shenoy N."/>
            <person name="Sisk P."/>
            <person name="Stolte C."/>
            <person name="Sykes S."/>
            <person name="Walk T."/>
            <person name="White J."/>
            <person name="Yu Q."/>
            <person name="Coleman M.L."/>
            <person name="Huang K.H."/>
            <person name="Weigele P.R."/>
            <person name="DeFrancesco A.S."/>
            <person name="Kern S.E."/>
            <person name="Thompson L.R."/>
            <person name="Fu R."/>
            <person name="Hombeck B."/>
            <person name="Chisholm S.W."/>
            <person name="Haas B."/>
            <person name="Nusbaum C."/>
            <person name="Galagan J."/>
            <person name="Birren B."/>
        </authorList>
    </citation>
    <scope>NUCLEOTIDE SEQUENCE [LARGE SCALE GENOMIC DNA]</scope>
    <source>
        <strain evidence="1 2">P-SSP9</strain>
    </source>
</reference>
<protein>
    <submittedName>
        <fullName evidence="1">Polyketide synthase</fullName>
    </submittedName>
</protein>
<gene>
    <name evidence="1" type="ORF">CYYG_00034</name>
</gene>
<evidence type="ECO:0000313" key="2">
    <source>
        <dbReference type="Proteomes" id="UP000202740"/>
    </source>
</evidence>
<keyword evidence="2" id="KW-1185">Reference proteome</keyword>
<sequence>MKPYYRKATVKDAILVANNLRKEDREEVEGLGHSPIALPFLVHLSSTAVAFFDEDGTIGGVGGIMPDKRPHVGQVWMLCTPIVTRKPHTFVRHLKRWLKEQHDYRLLWNIADTRNIFHHKLLKLLGFKALKVTNQAPYFRPYLEIVKLCVSQP</sequence>
<dbReference type="EMBL" id="HQ316584">
    <property type="protein sequence ID" value="AGG54535.1"/>
    <property type="molecule type" value="Genomic_DNA"/>
</dbReference>
<accession>M1T365</accession>
<name>M1T365_9CAUD</name>
<dbReference type="SUPFAM" id="SSF55729">
    <property type="entry name" value="Acyl-CoA N-acyltransferases (Nat)"/>
    <property type="match status" value="1"/>
</dbReference>
<evidence type="ECO:0000313" key="1">
    <source>
        <dbReference type="EMBL" id="AGG54535.1"/>
    </source>
</evidence>
<dbReference type="OrthoDB" id="14923at10239"/>
<proteinExistence type="predicted"/>
<dbReference type="Proteomes" id="UP000202740">
    <property type="component" value="Segment"/>
</dbReference>
<dbReference type="RefSeq" id="YP_007676879.1">
    <property type="nucleotide sequence ID" value="NC_020872.1"/>
</dbReference>
<dbReference type="KEGG" id="vg:15013344"/>
<dbReference type="InterPro" id="IPR016181">
    <property type="entry name" value="Acyl_CoA_acyltransferase"/>
</dbReference>